<accession>A0ABW2R2T5</accession>
<feature type="transmembrane region" description="Helical" evidence="1">
    <location>
        <begin position="69"/>
        <end position="89"/>
    </location>
</feature>
<evidence type="ECO:0000313" key="3">
    <source>
        <dbReference type="EMBL" id="MFC7422217.1"/>
    </source>
</evidence>
<feature type="transmembrane region" description="Helical" evidence="1">
    <location>
        <begin position="144"/>
        <end position="162"/>
    </location>
</feature>
<reference evidence="4" key="1">
    <citation type="journal article" date="2019" name="Int. J. Syst. Evol. Microbiol.">
        <title>The Global Catalogue of Microorganisms (GCM) 10K type strain sequencing project: providing services to taxonomists for standard genome sequencing and annotation.</title>
        <authorList>
            <consortium name="The Broad Institute Genomics Platform"/>
            <consortium name="The Broad Institute Genome Sequencing Center for Infectious Disease"/>
            <person name="Wu L."/>
            <person name="Ma J."/>
        </authorList>
    </citation>
    <scope>NUCLEOTIDE SEQUENCE [LARGE SCALE GENOMIC DNA]</scope>
    <source>
        <strain evidence="4">CCUG 62945</strain>
    </source>
</reference>
<evidence type="ECO:0000313" key="4">
    <source>
        <dbReference type="Proteomes" id="UP001596473"/>
    </source>
</evidence>
<keyword evidence="1" id="KW-1133">Transmembrane helix</keyword>
<feature type="transmembrane region" description="Helical" evidence="1">
    <location>
        <begin position="217"/>
        <end position="239"/>
    </location>
</feature>
<evidence type="ECO:0000256" key="1">
    <source>
        <dbReference type="SAM" id="Phobius"/>
    </source>
</evidence>
<feature type="transmembrane region" description="Helical" evidence="1">
    <location>
        <begin position="304"/>
        <end position="323"/>
    </location>
</feature>
<dbReference type="Proteomes" id="UP001596473">
    <property type="component" value="Unassembled WGS sequence"/>
</dbReference>
<feature type="transmembrane region" description="Helical" evidence="1">
    <location>
        <begin position="245"/>
        <end position="262"/>
    </location>
</feature>
<dbReference type="Pfam" id="PF09925">
    <property type="entry name" value="DUF2157"/>
    <property type="match status" value="1"/>
</dbReference>
<feature type="transmembrane region" description="Helical" evidence="1">
    <location>
        <begin position="96"/>
        <end position="115"/>
    </location>
</feature>
<feature type="domain" description="DUF2157" evidence="2">
    <location>
        <begin position="12"/>
        <end position="145"/>
    </location>
</feature>
<keyword evidence="4" id="KW-1185">Reference proteome</keyword>
<keyword evidence="1" id="KW-0472">Membrane</keyword>
<dbReference type="EMBL" id="JBHTBQ010000046">
    <property type="protein sequence ID" value="MFC7422217.1"/>
    <property type="molecule type" value="Genomic_DNA"/>
</dbReference>
<sequence length="333" mass="36298">MDQRLTLYALAAKYQLDAATTQKLRQLAEPDASAIASRLPRGMAVAAAALFGLGLIFWIAANWDTLGRTGHFVLLQSLCILLCVGALGLAKARVPFCLLALLSIGGLFAYFGQTYQTGADPWQLFAVWGILALPLCFSAQSDVLWTPWALVVSTGISLWIHAHTGHRWRFEQEDTRIFLLGWSSALLLTLLLSPKMPYLNPFRAQPNIHNLKGSGPWAFRTALTLSSVMICSSAFTSLFMHDASTLYYLGLLLFAIAAAALVQPATFDIYGLSIIGLCLNILLVSGLSKLLFHDRYDNETIGKILLIGLVAAGLLAFTVSILLRLSKRQAKAV</sequence>
<feature type="transmembrane region" description="Helical" evidence="1">
    <location>
        <begin position="269"/>
        <end position="292"/>
    </location>
</feature>
<comment type="caution">
    <text evidence="3">The sequence shown here is derived from an EMBL/GenBank/DDBJ whole genome shotgun (WGS) entry which is preliminary data.</text>
</comment>
<feature type="transmembrane region" description="Helical" evidence="1">
    <location>
        <begin position="177"/>
        <end position="196"/>
    </location>
</feature>
<proteinExistence type="predicted"/>
<feature type="transmembrane region" description="Helical" evidence="1">
    <location>
        <begin position="43"/>
        <end position="63"/>
    </location>
</feature>
<protein>
    <submittedName>
        <fullName evidence="3">DUF2157 domain-containing protein</fullName>
    </submittedName>
</protein>
<name>A0ABW2R2T5_9NEIS</name>
<dbReference type="InterPro" id="IPR018677">
    <property type="entry name" value="DUF2157"/>
</dbReference>
<dbReference type="RefSeq" id="WP_380190161.1">
    <property type="nucleotide sequence ID" value="NZ_JBHTBQ010000046.1"/>
</dbReference>
<keyword evidence="1" id="KW-0812">Transmembrane</keyword>
<evidence type="ECO:0000259" key="2">
    <source>
        <dbReference type="Pfam" id="PF09925"/>
    </source>
</evidence>
<gene>
    <name evidence="3" type="ORF">ACFQNF_20365</name>
</gene>
<organism evidence="3 4">
    <name type="scientific">Iodobacter arcticus</name>
    <dbReference type="NCBI Taxonomy" id="590593"/>
    <lineage>
        <taxon>Bacteria</taxon>
        <taxon>Pseudomonadati</taxon>
        <taxon>Pseudomonadota</taxon>
        <taxon>Betaproteobacteria</taxon>
        <taxon>Neisseriales</taxon>
        <taxon>Chitinibacteraceae</taxon>
        <taxon>Iodobacter</taxon>
    </lineage>
</organism>